<dbReference type="InterPro" id="IPR011051">
    <property type="entry name" value="RmlC_Cupin_sf"/>
</dbReference>
<reference evidence="3 8" key="3">
    <citation type="submission" date="2019-09" db="EMBL/GenBank/DDBJ databases">
        <title>Whole genome sequence of Vibrio fortis.</title>
        <authorList>
            <person name="Das S.K."/>
        </authorList>
    </citation>
    <scope>NUCLEOTIDE SEQUENCE [LARGE SCALE GENOMIC DNA]</scope>
    <source>
        <strain evidence="3 8">AN60</strain>
    </source>
</reference>
<gene>
    <name evidence="3" type="primary">puuR</name>
    <name evidence="3" type="ORF">F2P58_10990</name>
    <name evidence="4" type="ORF">F2Z80_19705</name>
    <name evidence="5" type="ORF">VFDL14_11405</name>
</gene>
<protein>
    <submittedName>
        <fullName evidence="3 5">Transcriptional regulator</fullName>
    </submittedName>
</protein>
<comment type="caution">
    <text evidence="5">The sequence shown here is derived from an EMBL/GenBank/DDBJ whole genome shotgun (WGS) entry which is preliminary data.</text>
</comment>
<dbReference type="PANTHER" id="PTHR46797:SF11">
    <property type="entry name" value="HTH-TYPE TRANSCRIPTIONAL REGULATOR PUUR"/>
    <property type="match status" value="1"/>
</dbReference>
<dbReference type="EMBL" id="VWSE01000006">
    <property type="protein sequence ID" value="KAB0287993.1"/>
    <property type="molecule type" value="Genomic_DNA"/>
</dbReference>
<sequence>MDNQEIGKNIVQLRKEHGLSQRELAERAGITHSAISSIENAKVSPSVSSLQKIVNVFSLSLSEFFTFEKPASDEVKVVVTPDELVEMGSESVSMKLVTNGSKEQVIGFLIEEYAPHGTTGAAEIKHEGEEIGTILEGEITLEYKDQSYVLKQGESYVIDTTQPHKFTNHTDKACRMISAHTPTTF</sequence>
<dbReference type="PROSITE" id="PS50943">
    <property type="entry name" value="HTH_CROC1"/>
    <property type="match status" value="1"/>
</dbReference>
<evidence type="ECO:0000313" key="3">
    <source>
        <dbReference type="EMBL" id="KAB0287993.1"/>
    </source>
</evidence>
<evidence type="ECO:0000256" key="1">
    <source>
        <dbReference type="ARBA" id="ARBA00023125"/>
    </source>
</evidence>
<dbReference type="SUPFAM" id="SSF51182">
    <property type="entry name" value="RmlC-like cupins"/>
    <property type="match status" value="1"/>
</dbReference>
<evidence type="ECO:0000313" key="6">
    <source>
        <dbReference type="Proteomes" id="UP000027219"/>
    </source>
</evidence>
<dbReference type="InterPro" id="IPR001387">
    <property type="entry name" value="Cro/C1-type_HTH"/>
</dbReference>
<reference evidence="4 7" key="2">
    <citation type="submission" date="2019-09" db="EMBL/GenBank/DDBJ databases">
        <title>Vibrio Fortis S7-72.</title>
        <authorList>
            <person name="Das S.K."/>
        </authorList>
    </citation>
    <scope>NUCLEOTIDE SEQUENCE [LARGE SCALE GENOMIC DNA]</scope>
    <source>
        <strain evidence="4 7">S7-72</strain>
    </source>
</reference>
<dbReference type="STRING" id="212667.VFDL14_11405"/>
<dbReference type="OrthoDB" id="9814751at2"/>
<name>A0A066UHD0_9VIBR</name>
<dbReference type="Gene3D" id="2.60.120.10">
    <property type="entry name" value="Jelly Rolls"/>
    <property type="match status" value="1"/>
</dbReference>
<accession>A0A066UHD0</accession>
<proteinExistence type="predicted"/>
<dbReference type="InterPro" id="IPR050807">
    <property type="entry name" value="TransReg_Diox_bact_type"/>
</dbReference>
<keyword evidence="6" id="KW-1185">Reference proteome</keyword>
<evidence type="ECO:0000313" key="8">
    <source>
        <dbReference type="Proteomes" id="UP000326789"/>
    </source>
</evidence>
<evidence type="ECO:0000313" key="5">
    <source>
        <dbReference type="EMBL" id="KDN26485.1"/>
    </source>
</evidence>
<dbReference type="SMART" id="SM00530">
    <property type="entry name" value="HTH_XRE"/>
    <property type="match status" value="1"/>
</dbReference>
<dbReference type="Gene3D" id="1.10.260.40">
    <property type="entry name" value="lambda repressor-like DNA-binding domains"/>
    <property type="match status" value="1"/>
</dbReference>
<evidence type="ECO:0000313" key="7">
    <source>
        <dbReference type="Proteomes" id="UP000326687"/>
    </source>
</evidence>
<dbReference type="RefSeq" id="WP_032553788.1">
    <property type="nucleotide sequence ID" value="NZ_AP025488.1"/>
</dbReference>
<dbReference type="AlphaFoldDB" id="A0A066UHD0"/>
<dbReference type="CDD" id="cd00093">
    <property type="entry name" value="HTH_XRE"/>
    <property type="match status" value="1"/>
</dbReference>
<dbReference type="Proteomes" id="UP000326687">
    <property type="component" value="Unassembled WGS sequence"/>
</dbReference>
<organism evidence="5 6">
    <name type="scientific">Vibrio fortis</name>
    <dbReference type="NCBI Taxonomy" id="212667"/>
    <lineage>
        <taxon>Bacteria</taxon>
        <taxon>Pseudomonadati</taxon>
        <taxon>Pseudomonadota</taxon>
        <taxon>Gammaproteobacteria</taxon>
        <taxon>Vibrionales</taxon>
        <taxon>Vibrionaceae</taxon>
        <taxon>Vibrio</taxon>
    </lineage>
</organism>
<evidence type="ECO:0000313" key="4">
    <source>
        <dbReference type="EMBL" id="KAB0301301.1"/>
    </source>
</evidence>
<dbReference type="GO" id="GO:0003677">
    <property type="term" value="F:DNA binding"/>
    <property type="evidence" value="ECO:0007669"/>
    <property type="project" value="UniProtKB-KW"/>
</dbReference>
<dbReference type="InterPro" id="IPR010982">
    <property type="entry name" value="Lambda_DNA-bd_dom_sf"/>
</dbReference>
<feature type="domain" description="HTH cro/C1-type" evidence="2">
    <location>
        <begin position="10"/>
        <end position="64"/>
    </location>
</feature>
<dbReference type="NCBIfam" id="NF007408">
    <property type="entry name" value="PRK09943.1"/>
    <property type="match status" value="1"/>
</dbReference>
<dbReference type="Proteomes" id="UP000027219">
    <property type="component" value="Unassembled WGS sequence"/>
</dbReference>
<keyword evidence="1" id="KW-0238">DNA-binding</keyword>
<dbReference type="GO" id="GO:0005829">
    <property type="term" value="C:cytosol"/>
    <property type="evidence" value="ECO:0007669"/>
    <property type="project" value="TreeGrafter"/>
</dbReference>
<dbReference type="SUPFAM" id="SSF47413">
    <property type="entry name" value="lambda repressor-like DNA-binding domains"/>
    <property type="match status" value="1"/>
</dbReference>
<dbReference type="InterPro" id="IPR013096">
    <property type="entry name" value="Cupin_2"/>
</dbReference>
<dbReference type="EMBL" id="JFFR01000033">
    <property type="protein sequence ID" value="KDN26485.1"/>
    <property type="molecule type" value="Genomic_DNA"/>
</dbReference>
<dbReference type="PANTHER" id="PTHR46797">
    <property type="entry name" value="HTH-TYPE TRANSCRIPTIONAL REGULATOR"/>
    <property type="match status" value="1"/>
</dbReference>
<dbReference type="Proteomes" id="UP000326789">
    <property type="component" value="Unassembled WGS sequence"/>
</dbReference>
<dbReference type="InterPro" id="IPR014710">
    <property type="entry name" value="RmlC-like_jellyroll"/>
</dbReference>
<evidence type="ECO:0000259" key="2">
    <source>
        <dbReference type="PROSITE" id="PS50943"/>
    </source>
</evidence>
<dbReference type="EMBL" id="VXDD01000003">
    <property type="protein sequence ID" value="KAB0301301.1"/>
    <property type="molecule type" value="Genomic_DNA"/>
</dbReference>
<dbReference type="Pfam" id="PF01381">
    <property type="entry name" value="HTH_3"/>
    <property type="match status" value="1"/>
</dbReference>
<reference evidence="5 6" key="1">
    <citation type="submission" date="2014-02" db="EMBL/GenBank/DDBJ databases">
        <title>Vibrio fortis Dalian14 Genome Sequencing.</title>
        <authorList>
            <person name="Wang Y."/>
            <person name="Song L."/>
            <person name="Liu G."/>
            <person name="Ding J."/>
        </authorList>
    </citation>
    <scope>NUCLEOTIDE SEQUENCE [LARGE SCALE GENOMIC DNA]</scope>
    <source>
        <strain evidence="5 6">Dalian14</strain>
    </source>
</reference>
<dbReference type="Pfam" id="PF07883">
    <property type="entry name" value="Cupin_2"/>
    <property type="match status" value="1"/>
</dbReference>
<dbReference type="CDD" id="cd02209">
    <property type="entry name" value="cupin_XRE_C"/>
    <property type="match status" value="1"/>
</dbReference>
<dbReference type="GO" id="GO:0003700">
    <property type="term" value="F:DNA-binding transcription factor activity"/>
    <property type="evidence" value="ECO:0007669"/>
    <property type="project" value="TreeGrafter"/>
</dbReference>